<dbReference type="PROSITE" id="PS51857">
    <property type="entry name" value="CSD_2"/>
    <property type="match status" value="1"/>
</dbReference>
<feature type="domain" description="CSD" evidence="3">
    <location>
        <begin position="1"/>
        <end position="61"/>
    </location>
</feature>
<dbReference type="InterPro" id="IPR050181">
    <property type="entry name" value="Cold_shock_domain"/>
</dbReference>
<dbReference type="PIRSF" id="PIRSF002599">
    <property type="entry name" value="Cold_shock_A"/>
    <property type="match status" value="1"/>
</dbReference>
<sequence length="64" mass="7090">MGVVKFFNSEKGFGFIQPDEEMEDLFFHKTACAEGIPQEGDTVAFQISEGPKGPIAIRLRIVES</sequence>
<gene>
    <name evidence="4" type="ORF">SOO65_07415</name>
</gene>
<dbReference type="Pfam" id="PF00313">
    <property type="entry name" value="CSD"/>
    <property type="match status" value="1"/>
</dbReference>
<accession>A0AAX4HW23</accession>
<dbReference type="GO" id="GO:0005829">
    <property type="term" value="C:cytosol"/>
    <property type="evidence" value="ECO:0007669"/>
    <property type="project" value="UniProtKB-ARBA"/>
</dbReference>
<dbReference type="InterPro" id="IPR002059">
    <property type="entry name" value="CSP_DNA-bd"/>
</dbReference>
<evidence type="ECO:0000256" key="1">
    <source>
        <dbReference type="ARBA" id="ARBA00004496"/>
    </source>
</evidence>
<evidence type="ECO:0000313" key="5">
    <source>
        <dbReference type="Proteomes" id="UP001324634"/>
    </source>
</evidence>
<protein>
    <submittedName>
        <fullName evidence="4">Cold shock domain-containing protein</fullName>
    </submittedName>
</protein>
<dbReference type="Gene3D" id="2.40.50.140">
    <property type="entry name" value="Nucleic acid-binding proteins"/>
    <property type="match status" value="1"/>
</dbReference>
<dbReference type="CDD" id="cd04458">
    <property type="entry name" value="CSP_CDS"/>
    <property type="match status" value="1"/>
</dbReference>
<dbReference type="AlphaFoldDB" id="A0AAX4HW23"/>
<dbReference type="InterPro" id="IPR012340">
    <property type="entry name" value="NA-bd_OB-fold"/>
</dbReference>
<dbReference type="PANTHER" id="PTHR11544">
    <property type="entry name" value="COLD SHOCK DOMAIN CONTAINING PROTEINS"/>
    <property type="match status" value="1"/>
</dbReference>
<keyword evidence="5" id="KW-1185">Reference proteome</keyword>
<organism evidence="4 5">
    <name type="scientific">Peredibacter starrii</name>
    <dbReference type="NCBI Taxonomy" id="28202"/>
    <lineage>
        <taxon>Bacteria</taxon>
        <taxon>Pseudomonadati</taxon>
        <taxon>Bdellovibrionota</taxon>
        <taxon>Bacteriovoracia</taxon>
        <taxon>Bacteriovoracales</taxon>
        <taxon>Bacteriovoracaceae</taxon>
        <taxon>Peredibacter</taxon>
    </lineage>
</organism>
<dbReference type="GO" id="GO:0003676">
    <property type="term" value="F:nucleic acid binding"/>
    <property type="evidence" value="ECO:0007669"/>
    <property type="project" value="InterPro"/>
</dbReference>
<keyword evidence="2" id="KW-0963">Cytoplasm</keyword>
<name>A0AAX4HW23_9BACT</name>
<reference evidence="4 5" key="1">
    <citation type="submission" date="2023-11" db="EMBL/GenBank/DDBJ databases">
        <title>Peredibacter starrii A3.12.</title>
        <authorList>
            <person name="Mitchell R.J."/>
        </authorList>
    </citation>
    <scope>NUCLEOTIDE SEQUENCE [LARGE SCALE GENOMIC DNA]</scope>
    <source>
        <strain evidence="4 5">A3.12</strain>
    </source>
</reference>
<evidence type="ECO:0000259" key="3">
    <source>
        <dbReference type="PROSITE" id="PS51857"/>
    </source>
</evidence>
<dbReference type="PRINTS" id="PR00050">
    <property type="entry name" value="COLDSHOCK"/>
</dbReference>
<proteinExistence type="predicted"/>
<dbReference type="Proteomes" id="UP001324634">
    <property type="component" value="Chromosome"/>
</dbReference>
<dbReference type="KEGG" id="psti:SOO65_07415"/>
<dbReference type="SUPFAM" id="SSF50249">
    <property type="entry name" value="Nucleic acid-binding proteins"/>
    <property type="match status" value="1"/>
</dbReference>
<evidence type="ECO:0000313" key="4">
    <source>
        <dbReference type="EMBL" id="WPU67215.1"/>
    </source>
</evidence>
<dbReference type="EMBL" id="CP139487">
    <property type="protein sequence ID" value="WPU67215.1"/>
    <property type="molecule type" value="Genomic_DNA"/>
</dbReference>
<evidence type="ECO:0000256" key="2">
    <source>
        <dbReference type="ARBA" id="ARBA00022490"/>
    </source>
</evidence>
<dbReference type="InterPro" id="IPR012156">
    <property type="entry name" value="Cold_shock_CspA"/>
</dbReference>
<dbReference type="InterPro" id="IPR011129">
    <property type="entry name" value="CSD"/>
</dbReference>
<dbReference type="SMART" id="SM00357">
    <property type="entry name" value="CSP"/>
    <property type="match status" value="1"/>
</dbReference>
<comment type="subcellular location">
    <subcellularLocation>
        <location evidence="1">Cytoplasm</location>
    </subcellularLocation>
</comment>